<sequence length="298" mass="35136">MKKTTHIYKLISSILLLCLAIVCYSFFSLNSNNNYGSSLNLKEPDSGLQKRFVIYDGILQKNKPDLSQYGIKRINIIYEDSLLNSGKINYSKLDHEIQKASKNDDPICLDIESWDLTGTDYQANAEKYITVFNYFKGKLPKRQIGYFGMLPHRDIYLYKQRSGANSLKRINYLAQWLTMNNNIRSITANNDFAFPAFYTRNNSMPLWKWATDQQITKLKKMDPTIPVYGFVWPQYWNNNKFTTAEDWRFQLETLYPNCDGLIIWAPPFNLSTREPIQWDSSREWWTETLKFMKDHNIK</sequence>
<accession>A0ABS8PNM3</accession>
<dbReference type="InterPro" id="IPR013785">
    <property type="entry name" value="Aldolase_TIM"/>
</dbReference>
<evidence type="ECO:0008006" key="3">
    <source>
        <dbReference type="Google" id="ProtNLM"/>
    </source>
</evidence>
<dbReference type="RefSeq" id="WP_231002292.1">
    <property type="nucleotide sequence ID" value="NZ_JAJNEC010000003.1"/>
</dbReference>
<dbReference type="Gene3D" id="3.20.20.70">
    <property type="entry name" value="Aldolase class I"/>
    <property type="match status" value="1"/>
</dbReference>
<reference evidence="1 2" key="1">
    <citation type="submission" date="2021-11" db="EMBL/GenBank/DDBJ databases">
        <title>Genomic of Niabella pedocola.</title>
        <authorList>
            <person name="Wu T."/>
        </authorList>
    </citation>
    <scope>NUCLEOTIDE SEQUENCE [LARGE SCALE GENOMIC DNA]</scope>
    <source>
        <strain evidence="1 2">JCM 31011</strain>
    </source>
</reference>
<organism evidence="1 2">
    <name type="scientific">Niabella pedocola</name>
    <dbReference type="NCBI Taxonomy" id="1752077"/>
    <lineage>
        <taxon>Bacteria</taxon>
        <taxon>Pseudomonadati</taxon>
        <taxon>Bacteroidota</taxon>
        <taxon>Chitinophagia</taxon>
        <taxon>Chitinophagales</taxon>
        <taxon>Chitinophagaceae</taxon>
        <taxon>Niabella</taxon>
    </lineage>
</organism>
<gene>
    <name evidence="1" type="ORF">LQ567_01335</name>
</gene>
<keyword evidence="2" id="KW-1185">Reference proteome</keyword>
<comment type="caution">
    <text evidence="1">The sequence shown here is derived from an EMBL/GenBank/DDBJ whole genome shotgun (WGS) entry which is preliminary data.</text>
</comment>
<dbReference type="Proteomes" id="UP001199816">
    <property type="component" value="Unassembled WGS sequence"/>
</dbReference>
<evidence type="ECO:0000313" key="2">
    <source>
        <dbReference type="Proteomes" id="UP001199816"/>
    </source>
</evidence>
<name>A0ABS8PNM3_9BACT</name>
<dbReference type="EMBL" id="JAJNEC010000003">
    <property type="protein sequence ID" value="MCD2421386.1"/>
    <property type="molecule type" value="Genomic_DNA"/>
</dbReference>
<evidence type="ECO:0000313" key="1">
    <source>
        <dbReference type="EMBL" id="MCD2421386.1"/>
    </source>
</evidence>
<proteinExistence type="predicted"/>
<protein>
    <recommendedName>
        <fullName evidence="3">Hyaluronidase</fullName>
    </recommendedName>
</protein>